<accession>A0A6C0BJY4</accession>
<evidence type="ECO:0000256" key="1">
    <source>
        <dbReference type="SAM" id="Phobius"/>
    </source>
</evidence>
<dbReference type="EMBL" id="MN739162">
    <property type="protein sequence ID" value="QHS91643.1"/>
    <property type="molecule type" value="Genomic_DNA"/>
</dbReference>
<feature type="transmembrane region" description="Helical" evidence="1">
    <location>
        <begin position="34"/>
        <end position="53"/>
    </location>
</feature>
<keyword evidence="1" id="KW-1133">Transmembrane helix</keyword>
<feature type="transmembrane region" description="Helical" evidence="1">
    <location>
        <begin position="59"/>
        <end position="77"/>
    </location>
</feature>
<name>A0A6C0BJY4_9ZZZZ</name>
<dbReference type="Pfam" id="PF19066">
    <property type="entry name" value="P9_TM"/>
    <property type="match status" value="1"/>
</dbReference>
<feature type="domain" description="Minor capsid protein P9 transmembrane helices" evidence="2">
    <location>
        <begin position="8"/>
        <end position="69"/>
    </location>
</feature>
<keyword evidence="1" id="KW-0472">Membrane</keyword>
<reference evidence="3" key="1">
    <citation type="journal article" date="2020" name="Nature">
        <title>Giant virus diversity and host interactions through global metagenomics.</title>
        <authorList>
            <person name="Schulz F."/>
            <person name="Roux S."/>
            <person name="Paez-Espino D."/>
            <person name="Jungbluth S."/>
            <person name="Walsh D.A."/>
            <person name="Denef V.J."/>
            <person name="McMahon K.D."/>
            <person name="Konstantinidis K.T."/>
            <person name="Eloe-Fadrosh E.A."/>
            <person name="Kyrpides N.C."/>
            <person name="Woyke T."/>
        </authorList>
    </citation>
    <scope>NUCLEOTIDE SEQUENCE</scope>
    <source>
        <strain evidence="3">GVMAG-M-3300013006-15</strain>
    </source>
</reference>
<protein>
    <recommendedName>
        <fullName evidence="2">Minor capsid protein P9 transmembrane helices domain-containing protein</fullName>
    </recommendedName>
</protein>
<dbReference type="InterPro" id="IPR043915">
    <property type="entry name" value="P9_TM"/>
</dbReference>
<evidence type="ECO:0000259" key="2">
    <source>
        <dbReference type="Pfam" id="PF19066"/>
    </source>
</evidence>
<keyword evidence="1" id="KW-0812">Transmembrane</keyword>
<evidence type="ECO:0000313" key="3">
    <source>
        <dbReference type="EMBL" id="QHS91643.1"/>
    </source>
</evidence>
<proteinExistence type="predicted"/>
<dbReference type="AlphaFoldDB" id="A0A6C0BJY4"/>
<organism evidence="3">
    <name type="scientific">viral metagenome</name>
    <dbReference type="NCBI Taxonomy" id="1070528"/>
    <lineage>
        <taxon>unclassified sequences</taxon>
        <taxon>metagenomes</taxon>
        <taxon>organismal metagenomes</taxon>
    </lineage>
</organism>
<sequence>MNCSAFFVEDPSILVKEISDFFPFHARARRCTSVALNSFTRFGLLLGIILSVIKFDLRYLVISMLFPLLAAAAWYGMQSKHTIREGFAGNVVAGTDAANKVVADVIGIQERTLPNAPNPFMSVLSNEINNNPSKPPAVYVNSPAVKKELDQFFEVNLHGDPGDVFQRNQSQRQFVTPPSTSVPNDSDSYMNWLYRVPGKTCREGNSAVCVSRTDSGRYPHLS</sequence>